<evidence type="ECO:0000313" key="1">
    <source>
        <dbReference type="EMBL" id="JAH10559.1"/>
    </source>
</evidence>
<dbReference type="AlphaFoldDB" id="A0A0E9Q1D8"/>
<organism evidence="1">
    <name type="scientific">Anguilla anguilla</name>
    <name type="common">European freshwater eel</name>
    <name type="synonym">Muraena anguilla</name>
    <dbReference type="NCBI Taxonomy" id="7936"/>
    <lineage>
        <taxon>Eukaryota</taxon>
        <taxon>Metazoa</taxon>
        <taxon>Chordata</taxon>
        <taxon>Craniata</taxon>
        <taxon>Vertebrata</taxon>
        <taxon>Euteleostomi</taxon>
        <taxon>Actinopterygii</taxon>
        <taxon>Neopterygii</taxon>
        <taxon>Teleostei</taxon>
        <taxon>Anguilliformes</taxon>
        <taxon>Anguillidae</taxon>
        <taxon>Anguilla</taxon>
    </lineage>
</organism>
<proteinExistence type="predicted"/>
<reference evidence="1" key="1">
    <citation type="submission" date="2014-11" db="EMBL/GenBank/DDBJ databases">
        <authorList>
            <person name="Amaro Gonzalez C."/>
        </authorList>
    </citation>
    <scope>NUCLEOTIDE SEQUENCE</scope>
</reference>
<protein>
    <submittedName>
        <fullName evidence="1">Uncharacterized protein</fullName>
    </submittedName>
</protein>
<name>A0A0E9Q1D8_ANGAN</name>
<sequence>MSNCTELNIYKKNLKVNFSLKPNCRCINSAAVNLT</sequence>
<dbReference type="EMBL" id="GBXM01098018">
    <property type="protein sequence ID" value="JAH10559.1"/>
    <property type="molecule type" value="Transcribed_RNA"/>
</dbReference>
<reference evidence="1" key="2">
    <citation type="journal article" date="2015" name="Fish Shellfish Immunol.">
        <title>Early steps in the European eel (Anguilla anguilla)-Vibrio vulnificus interaction in the gills: Role of the RtxA13 toxin.</title>
        <authorList>
            <person name="Callol A."/>
            <person name="Pajuelo D."/>
            <person name="Ebbesson L."/>
            <person name="Teles M."/>
            <person name="MacKenzie S."/>
            <person name="Amaro C."/>
        </authorList>
    </citation>
    <scope>NUCLEOTIDE SEQUENCE</scope>
</reference>
<accession>A0A0E9Q1D8</accession>